<gene>
    <name evidence="2" type="ORF">T01_13991</name>
</gene>
<keyword evidence="1" id="KW-0812">Transmembrane</keyword>
<reference evidence="2 3" key="1">
    <citation type="submission" date="2015-01" db="EMBL/GenBank/DDBJ databases">
        <title>Evolution of Trichinella species and genotypes.</title>
        <authorList>
            <person name="Korhonen P.K."/>
            <person name="Edoardo P."/>
            <person name="Giuseppe L.R."/>
            <person name="Gasser R.B."/>
        </authorList>
    </citation>
    <scope>NUCLEOTIDE SEQUENCE [LARGE SCALE GENOMIC DNA]</scope>
    <source>
        <strain evidence="2">ISS3</strain>
    </source>
</reference>
<evidence type="ECO:0000313" key="2">
    <source>
        <dbReference type="EMBL" id="KRY25926.1"/>
    </source>
</evidence>
<keyword evidence="1" id="KW-0472">Membrane</keyword>
<keyword evidence="1" id="KW-1133">Transmembrane helix</keyword>
<organism evidence="2 3">
    <name type="scientific">Trichinella spiralis</name>
    <name type="common">Trichina worm</name>
    <dbReference type="NCBI Taxonomy" id="6334"/>
    <lineage>
        <taxon>Eukaryota</taxon>
        <taxon>Metazoa</taxon>
        <taxon>Ecdysozoa</taxon>
        <taxon>Nematoda</taxon>
        <taxon>Enoplea</taxon>
        <taxon>Dorylaimia</taxon>
        <taxon>Trichinellida</taxon>
        <taxon>Trichinellidae</taxon>
        <taxon>Trichinella</taxon>
    </lineage>
</organism>
<dbReference type="AlphaFoldDB" id="A0A0V1AM88"/>
<feature type="transmembrane region" description="Helical" evidence="1">
    <location>
        <begin position="6"/>
        <end position="29"/>
    </location>
</feature>
<comment type="caution">
    <text evidence="2">The sequence shown here is derived from an EMBL/GenBank/DDBJ whole genome shotgun (WGS) entry which is preliminary data.</text>
</comment>
<evidence type="ECO:0000313" key="3">
    <source>
        <dbReference type="Proteomes" id="UP000054776"/>
    </source>
</evidence>
<protein>
    <submittedName>
        <fullName evidence="2">Uncharacterized protein</fullName>
    </submittedName>
</protein>
<dbReference type="EMBL" id="JYDH01000664">
    <property type="protein sequence ID" value="KRY25926.1"/>
    <property type="molecule type" value="Genomic_DNA"/>
</dbReference>
<name>A0A0V1AM88_TRISP</name>
<accession>A0A0V1AM88</accession>
<dbReference type="OrthoDB" id="5931491at2759"/>
<proteinExistence type="predicted"/>
<dbReference type="Proteomes" id="UP000054776">
    <property type="component" value="Unassembled WGS sequence"/>
</dbReference>
<keyword evidence="3" id="KW-1185">Reference proteome</keyword>
<dbReference type="InParanoid" id="A0A0V1AM88"/>
<sequence>MAAATQVALIHVHLVWNCTAAILSSLCIFPKGNIRRSCRECNIRPTREERWCKPAIACLAIQNHLQIHIESTWDGHINCDASVIVSGLFRCRCAVGWLLGKIGCSSEGGSSRARVQLALQLTTLREHLITERWTATRKDDNLSVLYQEANTVGSVELSNRAPS</sequence>
<evidence type="ECO:0000256" key="1">
    <source>
        <dbReference type="SAM" id="Phobius"/>
    </source>
</evidence>